<reference evidence="1" key="1">
    <citation type="journal article" date="2020" name="mSystems">
        <title>Genome- and Community-Level Interaction Insights into Carbon Utilization and Element Cycling Functions of Hydrothermarchaeota in Hydrothermal Sediment.</title>
        <authorList>
            <person name="Zhou Z."/>
            <person name="Liu Y."/>
            <person name="Xu W."/>
            <person name="Pan J."/>
            <person name="Luo Z.H."/>
            <person name="Li M."/>
        </authorList>
    </citation>
    <scope>NUCLEOTIDE SEQUENCE [LARGE SCALE GENOMIC DNA]</scope>
    <source>
        <strain evidence="1">SpSt-1088</strain>
    </source>
</reference>
<comment type="caution">
    <text evidence="1">The sequence shown here is derived from an EMBL/GenBank/DDBJ whole genome shotgun (WGS) entry which is preliminary data.</text>
</comment>
<accession>A0A7C5Y749</accession>
<gene>
    <name evidence="1" type="ORF">ENM46_00895</name>
</gene>
<dbReference type="CDD" id="cd02980">
    <property type="entry name" value="TRX_Fd_family"/>
    <property type="match status" value="1"/>
</dbReference>
<sequence>MKLDDRDGKVVISVCFGSSCHLKGSFMVTEIIKRFLKEHSLEDSVELKGSLCMGQCANGVNITVNETTFSNLSSDDVNKIETLLSTILLNAGENHDTK</sequence>
<dbReference type="Gene3D" id="3.40.30.10">
    <property type="entry name" value="Glutaredoxin"/>
    <property type="match status" value="1"/>
</dbReference>
<name>A0A7C5Y749_9BACT</name>
<protein>
    <submittedName>
        <fullName evidence="1">(2Fe-2S) ferredoxin domain-containing protein</fullName>
    </submittedName>
</protein>
<organism evidence="1">
    <name type="scientific">Fervidobacterium nodosum</name>
    <dbReference type="NCBI Taxonomy" id="2424"/>
    <lineage>
        <taxon>Bacteria</taxon>
        <taxon>Thermotogati</taxon>
        <taxon>Thermotogota</taxon>
        <taxon>Thermotogae</taxon>
        <taxon>Thermotogales</taxon>
        <taxon>Fervidobacteriaceae</taxon>
        <taxon>Fervidobacterium</taxon>
    </lineage>
</organism>
<dbReference type="AlphaFoldDB" id="A0A7C5Y749"/>
<dbReference type="InterPro" id="IPR036249">
    <property type="entry name" value="Thioredoxin-like_sf"/>
</dbReference>
<dbReference type="EMBL" id="DRXW01000058">
    <property type="protein sequence ID" value="HHR33487.1"/>
    <property type="molecule type" value="Genomic_DNA"/>
</dbReference>
<dbReference type="Pfam" id="PF01257">
    <property type="entry name" value="2Fe-2S_thioredx"/>
    <property type="match status" value="1"/>
</dbReference>
<proteinExistence type="predicted"/>
<evidence type="ECO:0000313" key="1">
    <source>
        <dbReference type="EMBL" id="HHR33487.1"/>
    </source>
</evidence>
<dbReference type="SUPFAM" id="SSF52833">
    <property type="entry name" value="Thioredoxin-like"/>
    <property type="match status" value="1"/>
</dbReference>
<dbReference type="PROSITE" id="PS51257">
    <property type="entry name" value="PROKAR_LIPOPROTEIN"/>
    <property type="match status" value="1"/>
</dbReference>